<dbReference type="EMBL" id="GEDG01025623">
    <property type="protein sequence ID" value="JAP15115.1"/>
    <property type="molecule type" value="Transcribed_RNA"/>
</dbReference>
<evidence type="ECO:0000256" key="1">
    <source>
        <dbReference type="ARBA" id="ARBA00022630"/>
    </source>
</evidence>
<name>A0A0V0H6M6_SOLCH</name>
<keyword evidence="2" id="KW-0274">FAD</keyword>
<evidence type="ECO:0000313" key="3">
    <source>
        <dbReference type="EMBL" id="JAP15115.1"/>
    </source>
</evidence>
<dbReference type="Pfam" id="PF21274">
    <property type="entry name" value="Rng_hyd_C"/>
    <property type="match status" value="1"/>
</dbReference>
<dbReference type="PANTHER" id="PTHR43004">
    <property type="entry name" value="TRK SYSTEM POTASSIUM UPTAKE PROTEIN"/>
    <property type="match status" value="1"/>
</dbReference>
<evidence type="ECO:0000256" key="2">
    <source>
        <dbReference type="ARBA" id="ARBA00022827"/>
    </source>
</evidence>
<organism evidence="3">
    <name type="scientific">Solanum chacoense</name>
    <name type="common">Chaco potato</name>
    <dbReference type="NCBI Taxonomy" id="4108"/>
    <lineage>
        <taxon>Eukaryota</taxon>
        <taxon>Viridiplantae</taxon>
        <taxon>Streptophyta</taxon>
        <taxon>Embryophyta</taxon>
        <taxon>Tracheophyta</taxon>
        <taxon>Spermatophyta</taxon>
        <taxon>Magnoliopsida</taxon>
        <taxon>eudicotyledons</taxon>
        <taxon>Gunneridae</taxon>
        <taxon>Pentapetalae</taxon>
        <taxon>asterids</taxon>
        <taxon>lamiids</taxon>
        <taxon>Solanales</taxon>
        <taxon>Solanaceae</taxon>
        <taxon>Solanoideae</taxon>
        <taxon>Solaneae</taxon>
        <taxon>Solanum</taxon>
    </lineage>
</organism>
<dbReference type="GO" id="GO:0016491">
    <property type="term" value="F:oxidoreductase activity"/>
    <property type="evidence" value="ECO:0007669"/>
    <property type="project" value="InterPro"/>
</dbReference>
<dbReference type="PANTHER" id="PTHR43004:SF6">
    <property type="entry name" value="FAD_NAD(P)-BINDING OXIDOREDUCTASE FAMILY PROTEIN"/>
    <property type="match status" value="1"/>
</dbReference>
<dbReference type="GO" id="GO:0006744">
    <property type="term" value="P:ubiquinone biosynthetic process"/>
    <property type="evidence" value="ECO:0007669"/>
    <property type="project" value="TreeGrafter"/>
</dbReference>
<dbReference type="Gene3D" id="3.40.30.120">
    <property type="match status" value="1"/>
</dbReference>
<dbReference type="InterPro" id="IPR050641">
    <property type="entry name" value="RIFMO-like"/>
</dbReference>
<protein>
    <submittedName>
        <fullName evidence="3">Putative ovule protein</fullName>
    </submittedName>
</protein>
<dbReference type="AlphaFoldDB" id="A0A0V0H6M6"/>
<accession>A0A0V0H6M6</accession>
<proteinExistence type="predicted"/>
<sequence length="146" mass="16393">MNVKLLSNPSSKEILSTLDLVFIDKVEFVLIIAPFKESYCLARATLEVANKLKLPLKVCVMWPNGSIDGAGRTEAALTPWKSFEEVVEVKRSSDSPSWWDICQMTDRGAILVRPDEHVAWRTKSRIADPIMTMKSVFHIVTGVDCI</sequence>
<reference evidence="3" key="1">
    <citation type="submission" date="2015-12" db="EMBL/GenBank/DDBJ databases">
        <title>Gene expression during late stages of embryo sac development: a critical building block for successful pollen-pistil interactions.</title>
        <authorList>
            <person name="Liu Y."/>
            <person name="Joly V."/>
            <person name="Sabar M."/>
            <person name="Matton D.P."/>
        </authorList>
    </citation>
    <scope>NUCLEOTIDE SEQUENCE</scope>
</reference>
<keyword evidence="1" id="KW-0285">Flavoprotein</keyword>
<dbReference type="GO" id="GO:0005739">
    <property type="term" value="C:mitochondrion"/>
    <property type="evidence" value="ECO:0007669"/>
    <property type="project" value="TreeGrafter"/>
</dbReference>